<dbReference type="EMBL" id="BBXV01000024">
    <property type="protein sequence ID" value="GAQ18162.1"/>
    <property type="molecule type" value="Genomic_DNA"/>
</dbReference>
<keyword evidence="2" id="KW-0813">Transport</keyword>
<dbReference type="Gene3D" id="3.90.76.10">
    <property type="entry name" value="Dipeptide-binding Protein, Domain 1"/>
    <property type="match status" value="1"/>
</dbReference>
<dbReference type="Gene3D" id="3.40.190.10">
    <property type="entry name" value="Periplasmic binding protein-like II"/>
    <property type="match status" value="1"/>
</dbReference>
<evidence type="ECO:0000256" key="1">
    <source>
        <dbReference type="ARBA" id="ARBA00005695"/>
    </source>
</evidence>
<evidence type="ECO:0000256" key="4">
    <source>
        <dbReference type="SAM" id="MobiDB-lite"/>
    </source>
</evidence>
<organism evidence="7 8">
    <name type="scientific">Oceanobacillus picturae</name>
    <dbReference type="NCBI Taxonomy" id="171693"/>
    <lineage>
        <taxon>Bacteria</taxon>
        <taxon>Bacillati</taxon>
        <taxon>Bacillota</taxon>
        <taxon>Bacilli</taxon>
        <taxon>Bacillales</taxon>
        <taxon>Bacillaceae</taxon>
        <taxon>Oceanobacillus</taxon>
    </lineage>
</organism>
<dbReference type="Pfam" id="PF00496">
    <property type="entry name" value="SBP_bac_5"/>
    <property type="match status" value="1"/>
</dbReference>
<evidence type="ECO:0000256" key="2">
    <source>
        <dbReference type="ARBA" id="ARBA00022448"/>
    </source>
</evidence>
<evidence type="ECO:0000259" key="6">
    <source>
        <dbReference type="Pfam" id="PF00496"/>
    </source>
</evidence>
<evidence type="ECO:0000313" key="8">
    <source>
        <dbReference type="Proteomes" id="UP000052946"/>
    </source>
</evidence>
<proteinExistence type="inferred from homology"/>
<dbReference type="SUPFAM" id="SSF53850">
    <property type="entry name" value="Periplasmic binding protein-like II"/>
    <property type="match status" value="1"/>
</dbReference>
<evidence type="ECO:0000313" key="7">
    <source>
        <dbReference type="EMBL" id="GAQ18162.1"/>
    </source>
</evidence>
<dbReference type="AlphaFoldDB" id="A0A0U9H687"/>
<dbReference type="GO" id="GO:0015833">
    <property type="term" value="P:peptide transport"/>
    <property type="evidence" value="ECO:0007669"/>
    <property type="project" value="TreeGrafter"/>
</dbReference>
<feature type="compositionally biased region" description="Polar residues" evidence="4">
    <location>
        <begin position="32"/>
        <end position="45"/>
    </location>
</feature>
<feature type="chain" id="PRO_5039126128" evidence="5">
    <location>
        <begin position="23"/>
        <end position="585"/>
    </location>
</feature>
<sequence>MKFNKTYLFISILIGVTLFISACSDSTDADNSETTNSNGEPQQGGTVTGGLDTAPGGMFNPVFYTDLTEEKMLELTHESLVSQNEALEFTPNLASDWKISDDNTEVTFTIQDGVTWHDGEAFTAEDVVFTYKTLADPEYTAAGGLRTTFVQPLLNYEVYNAGETDEFEAVTAEDEHTVTFKFEEANANMLYYASFPIIPEHVFGEMEISDIPKAQASLEPSEIIGTGPFQFSEMVEREQYVMTAYEDYWQGTPYLDKVVWKVVDQSIMIGLLEKGELDFIAQPSNIPAPDFDSIAENPSITTIDQTDFGYQVLGFKVNKRTTEDVENGVINPDNWVENEKLSNKNVRKAIANAINREGIVQGLLSGHGEVIESPIAQQFWAYDEEAVNHYSFDQEKAMGMLDEEGYVDVNDDGMREDPEGNEWVLNMNYPTGNEIRERVAPIIQEQLAEVGVNVNLRQPKEMSAYLEDIENDNNDWDLYLIGWGLSSKDPDPSELWSSKTPYNYSRWNNPEADQLLIDALEGEEAFDQDYREKKYAEWQKIFTDELPAVILFAEKALWGYNTRLNGVDPLPFTMYHNTHEWWVSK</sequence>
<gene>
    <name evidence="7" type="ORF">OPHB3_2101</name>
</gene>
<dbReference type="PANTHER" id="PTHR30290:SF9">
    <property type="entry name" value="OLIGOPEPTIDE-BINDING PROTEIN APPA"/>
    <property type="match status" value="1"/>
</dbReference>
<keyword evidence="3 5" id="KW-0732">Signal</keyword>
<dbReference type="InterPro" id="IPR039424">
    <property type="entry name" value="SBP_5"/>
</dbReference>
<dbReference type="RefSeq" id="WP_058950269.1">
    <property type="nucleotide sequence ID" value="NZ_BBXV01000024.1"/>
</dbReference>
<dbReference type="InterPro" id="IPR000914">
    <property type="entry name" value="SBP_5_dom"/>
</dbReference>
<evidence type="ECO:0000256" key="3">
    <source>
        <dbReference type="ARBA" id="ARBA00022729"/>
    </source>
</evidence>
<dbReference type="InterPro" id="IPR030678">
    <property type="entry name" value="Peptide/Ni-bd"/>
</dbReference>
<dbReference type="OrthoDB" id="9796817at2"/>
<feature type="signal peptide" evidence="5">
    <location>
        <begin position="1"/>
        <end position="22"/>
    </location>
</feature>
<dbReference type="GO" id="GO:1904680">
    <property type="term" value="F:peptide transmembrane transporter activity"/>
    <property type="evidence" value="ECO:0007669"/>
    <property type="project" value="TreeGrafter"/>
</dbReference>
<dbReference type="Proteomes" id="UP000052946">
    <property type="component" value="Unassembled WGS sequence"/>
</dbReference>
<feature type="domain" description="Solute-binding protein family 5" evidence="6">
    <location>
        <begin position="88"/>
        <end position="493"/>
    </location>
</feature>
<dbReference type="Gene3D" id="3.10.105.10">
    <property type="entry name" value="Dipeptide-binding Protein, Domain 3"/>
    <property type="match status" value="1"/>
</dbReference>
<dbReference type="GO" id="GO:0043190">
    <property type="term" value="C:ATP-binding cassette (ABC) transporter complex"/>
    <property type="evidence" value="ECO:0007669"/>
    <property type="project" value="InterPro"/>
</dbReference>
<accession>A0A0U9H687</accession>
<protein>
    <submittedName>
        <fullName evidence="7">Peptide ABC transporter substrate-binding protein</fullName>
    </submittedName>
</protein>
<dbReference type="PANTHER" id="PTHR30290">
    <property type="entry name" value="PERIPLASMIC BINDING COMPONENT OF ABC TRANSPORTER"/>
    <property type="match status" value="1"/>
</dbReference>
<comment type="similarity">
    <text evidence="1">Belongs to the bacterial solute-binding protein 5 family.</text>
</comment>
<evidence type="ECO:0000256" key="5">
    <source>
        <dbReference type="SAM" id="SignalP"/>
    </source>
</evidence>
<dbReference type="PROSITE" id="PS51257">
    <property type="entry name" value="PROKAR_LIPOPROTEIN"/>
    <property type="match status" value="1"/>
</dbReference>
<dbReference type="GO" id="GO:0042597">
    <property type="term" value="C:periplasmic space"/>
    <property type="evidence" value="ECO:0007669"/>
    <property type="project" value="UniProtKB-ARBA"/>
</dbReference>
<comment type="caution">
    <text evidence="7">The sequence shown here is derived from an EMBL/GenBank/DDBJ whole genome shotgun (WGS) entry which is preliminary data.</text>
</comment>
<reference evidence="8" key="1">
    <citation type="submission" date="2015-07" db="EMBL/GenBank/DDBJ databases">
        <title>Draft Genome Sequence of Oceanobacillus picturae Heshi-B3 that Was Isolated from Fermented Rice Bran with Aging Salted Mackerel, Which Was Named Heshiko as Traditional Fermented Seafood in Japan.</title>
        <authorList>
            <person name="Akuzawa S."/>
            <person name="Nakagawa J."/>
            <person name="Kanekatsu T."/>
            <person name="Kanesaki Y."/>
            <person name="Suzuki T."/>
        </authorList>
    </citation>
    <scope>NUCLEOTIDE SEQUENCE [LARGE SCALE GENOMIC DNA]</scope>
    <source>
        <strain evidence="8">Heshi-B3</strain>
    </source>
</reference>
<reference evidence="7 8" key="2">
    <citation type="journal article" date="2016" name="Genome Announc.">
        <title>Draft Genome Sequence of Oceanobacillus picturae Heshi-B3, Isolated from Fermented Rice Bran in a Traditional Japanese Seafood Dish.</title>
        <authorList>
            <person name="Akuzawa S."/>
            <person name="Nagaoka J."/>
            <person name="Kanekatsu M."/>
            <person name="Kanesaki Y."/>
            <person name="Suzuki T."/>
        </authorList>
    </citation>
    <scope>NUCLEOTIDE SEQUENCE [LARGE SCALE GENOMIC DNA]</scope>
    <source>
        <strain evidence="7 8">Heshi-B3</strain>
    </source>
</reference>
<name>A0A0U9H687_9BACI</name>
<dbReference type="PIRSF" id="PIRSF002741">
    <property type="entry name" value="MppA"/>
    <property type="match status" value="1"/>
</dbReference>
<feature type="region of interest" description="Disordered" evidence="4">
    <location>
        <begin position="28"/>
        <end position="54"/>
    </location>
</feature>